<name>A0A154BND8_ANASB</name>
<dbReference type="Proteomes" id="UP000076268">
    <property type="component" value="Unassembled WGS sequence"/>
</dbReference>
<evidence type="ECO:0000313" key="2">
    <source>
        <dbReference type="Proteomes" id="UP000076268"/>
    </source>
</evidence>
<keyword evidence="2" id="KW-1185">Reference proteome</keyword>
<dbReference type="EMBL" id="LSGP01000026">
    <property type="protein sequence ID" value="KYZ75038.1"/>
    <property type="molecule type" value="Genomic_DNA"/>
</dbReference>
<comment type="caution">
    <text evidence="1">The sequence shown here is derived from an EMBL/GenBank/DDBJ whole genome shotgun (WGS) entry which is preliminary data.</text>
</comment>
<protein>
    <submittedName>
        <fullName evidence="1">Uncharacterized protein</fullName>
    </submittedName>
</protein>
<reference evidence="1 2" key="1">
    <citation type="submission" date="2016-02" db="EMBL/GenBank/DDBJ databases">
        <title>Anaerosporomusa subterraneum gen. nov., sp. nov., a spore-forming obligate anaerobe isolated from saprolite.</title>
        <authorList>
            <person name="Choi J.K."/>
            <person name="Shah M."/>
            <person name="Yee N."/>
        </authorList>
    </citation>
    <scope>NUCLEOTIDE SEQUENCE [LARGE SCALE GENOMIC DNA]</scope>
    <source>
        <strain evidence="1 2">RU4</strain>
    </source>
</reference>
<proteinExistence type="predicted"/>
<dbReference type="STRING" id="1794912.AXX12_15795"/>
<accession>A0A154BND8</accession>
<dbReference type="AlphaFoldDB" id="A0A154BND8"/>
<organism evidence="1 2">
    <name type="scientific">Anaerosporomusa subterranea</name>
    <dbReference type="NCBI Taxonomy" id="1794912"/>
    <lineage>
        <taxon>Bacteria</taxon>
        <taxon>Bacillati</taxon>
        <taxon>Bacillota</taxon>
        <taxon>Negativicutes</taxon>
        <taxon>Acetonemataceae</taxon>
        <taxon>Anaerosporomusa</taxon>
    </lineage>
</organism>
<evidence type="ECO:0000313" key="1">
    <source>
        <dbReference type="EMBL" id="KYZ75038.1"/>
    </source>
</evidence>
<sequence>MNEASISYLRSWQQVMQKACHKARENNHKERSRRTAEYAEHLTRHTQRMINRKKKKNTLRNYTRKGMFQTGTHLVKH</sequence>
<gene>
    <name evidence="1" type="ORF">AXX12_15795</name>
</gene>